<accession>A0A369J959</accession>
<evidence type="ECO:0000313" key="5">
    <source>
        <dbReference type="Proteomes" id="UP000076154"/>
    </source>
</evidence>
<sequence length="754" mass="83688">MAADSTESSCDGLSIQFDEVVQELRTLFEYSPPTLTADSSWGTPSTRVPFWIYDKHLDGNLKLLHVKSLPTIPKSLAACVDAAMKSIAEGSVELPVLGSSYPASDWPNYGDPLVTNARSVAQFYKDTLGLSCSLFAYMLGIHPRSLSWMSPLCWDMRESTRTLSSWVEKFSLRLKYNLIRKQFFMSPELEEFLGDKMMSELENAATRLPDMATWMIGPVSSEAEAIHRDMDRLILENDLKFKIPSTTGHAPTHSVLIAPPDATLLWLDIGEDDIDDARKTLTKRPLTKGASTGERPRRSARLRHAVIATKALPEADGVPKASPKKSGAKRKADSAPEATNGFIVSPGVEPESPSATERLLQHAWVQSVRKDTSLIIFHCGNFERIGIRHRKTQTLYLSDLIDVVHDKDPAYGKLHLGLYIAAFQDTLDRASQLRDLETVPLLRVPEGTKVQRLKRKAVDFLEPSAKRVRTEIEATSKTETGGALNDDAVFREAGLRNLSLFHFQYGVYNSISPSSFLRVERVLWPSVGPLTSARLHRKYLPREYFTVSIFSPIGDGATGIAHKAKLELLTSANRSVACDVVVKLAFTKEQKERLRHEYSIYAHMADSGVQGVIVGVLGLFEDVEGGPLALVMTHGGKPLEDCIDSEWPIPTEPTEELKSRRAAFLHALQKIHKAGVCHKDLRPPNLLVNESGVVILDFDLARIYFSEDTKFQEFDEFESLLNEMYGLESDSESETDTSTSSVTSLGSSIHASAK</sequence>
<organism evidence="4 5">
    <name type="scientific">Hypsizygus marmoreus</name>
    <name type="common">White beech mushroom</name>
    <name type="synonym">Agaricus marmoreus</name>
    <dbReference type="NCBI Taxonomy" id="39966"/>
    <lineage>
        <taxon>Eukaryota</taxon>
        <taxon>Fungi</taxon>
        <taxon>Dikarya</taxon>
        <taxon>Basidiomycota</taxon>
        <taxon>Agaricomycotina</taxon>
        <taxon>Agaricomycetes</taxon>
        <taxon>Agaricomycetidae</taxon>
        <taxon>Agaricales</taxon>
        <taxon>Tricholomatineae</taxon>
        <taxon>Lyophyllaceae</taxon>
        <taxon>Hypsizygus</taxon>
    </lineage>
</organism>
<feature type="compositionally biased region" description="Low complexity" evidence="2">
    <location>
        <begin position="736"/>
        <end position="748"/>
    </location>
</feature>
<keyword evidence="4" id="KW-0808">Transferase</keyword>
<dbReference type="InterPro" id="IPR000719">
    <property type="entry name" value="Prot_kinase_dom"/>
</dbReference>
<protein>
    <submittedName>
        <fullName evidence="4">Serine/threonine-protein kinase AfsK</fullName>
    </submittedName>
</protein>
<dbReference type="GO" id="GO:0004672">
    <property type="term" value="F:protein kinase activity"/>
    <property type="evidence" value="ECO:0007669"/>
    <property type="project" value="InterPro"/>
</dbReference>
<dbReference type="SUPFAM" id="SSF56112">
    <property type="entry name" value="Protein kinase-like (PK-like)"/>
    <property type="match status" value="1"/>
</dbReference>
<dbReference type="PROSITE" id="PS00107">
    <property type="entry name" value="PROTEIN_KINASE_ATP"/>
    <property type="match status" value="1"/>
</dbReference>
<dbReference type="InParanoid" id="A0A369J959"/>
<dbReference type="SMART" id="SM00220">
    <property type="entry name" value="S_TKc"/>
    <property type="match status" value="1"/>
</dbReference>
<feature type="domain" description="Protein kinase" evidence="3">
    <location>
        <begin position="547"/>
        <end position="754"/>
    </location>
</feature>
<reference evidence="4" key="1">
    <citation type="submission" date="2018-04" db="EMBL/GenBank/DDBJ databases">
        <title>Whole genome sequencing of Hypsizygus marmoreus.</title>
        <authorList>
            <person name="Choi I.-G."/>
            <person name="Min B."/>
            <person name="Kim J.-G."/>
            <person name="Kim S."/>
            <person name="Oh Y.-L."/>
            <person name="Kong W.-S."/>
            <person name="Park H."/>
            <person name="Jeong J."/>
            <person name="Song E.-S."/>
        </authorList>
    </citation>
    <scope>NUCLEOTIDE SEQUENCE [LARGE SCALE GENOMIC DNA]</scope>
    <source>
        <strain evidence="4">51987-8</strain>
    </source>
</reference>
<dbReference type="Proteomes" id="UP000076154">
    <property type="component" value="Unassembled WGS sequence"/>
</dbReference>
<dbReference type="Pfam" id="PF00069">
    <property type="entry name" value="Pkinase"/>
    <property type="match status" value="1"/>
</dbReference>
<evidence type="ECO:0000313" key="4">
    <source>
        <dbReference type="EMBL" id="RDB15984.1"/>
    </source>
</evidence>
<feature type="binding site" evidence="1">
    <location>
        <position position="583"/>
    </location>
    <ligand>
        <name>ATP</name>
        <dbReference type="ChEBI" id="CHEBI:30616"/>
    </ligand>
</feature>
<evidence type="ECO:0000256" key="1">
    <source>
        <dbReference type="PROSITE-ProRule" id="PRU10141"/>
    </source>
</evidence>
<gene>
    <name evidence="4" type="primary">afsK</name>
    <name evidence="4" type="ORF">Hypma_003535</name>
</gene>
<keyword evidence="1" id="KW-0547">Nucleotide-binding</keyword>
<dbReference type="EMBL" id="LUEZ02000137">
    <property type="protein sequence ID" value="RDB15984.1"/>
    <property type="molecule type" value="Genomic_DNA"/>
</dbReference>
<dbReference type="InterPro" id="IPR011009">
    <property type="entry name" value="Kinase-like_dom_sf"/>
</dbReference>
<dbReference type="AlphaFoldDB" id="A0A369J959"/>
<comment type="caution">
    <text evidence="4">The sequence shown here is derived from an EMBL/GenBank/DDBJ whole genome shotgun (WGS) entry which is preliminary data.</text>
</comment>
<dbReference type="PROSITE" id="PS50011">
    <property type="entry name" value="PROTEIN_KINASE_DOM"/>
    <property type="match status" value="1"/>
</dbReference>
<name>A0A369J959_HYPMA</name>
<feature type="region of interest" description="Disordered" evidence="2">
    <location>
        <begin position="313"/>
        <end position="350"/>
    </location>
</feature>
<dbReference type="OrthoDB" id="2521594at2759"/>
<feature type="region of interest" description="Disordered" evidence="2">
    <location>
        <begin position="280"/>
        <end position="299"/>
    </location>
</feature>
<dbReference type="PANTHER" id="PTHR37171">
    <property type="entry name" value="SERINE/THREONINE-PROTEIN KINASE YRZF-RELATED"/>
    <property type="match status" value="1"/>
</dbReference>
<evidence type="ECO:0000256" key="2">
    <source>
        <dbReference type="SAM" id="MobiDB-lite"/>
    </source>
</evidence>
<dbReference type="STRING" id="39966.A0A369J959"/>
<keyword evidence="5" id="KW-1185">Reference proteome</keyword>
<dbReference type="GO" id="GO:0005524">
    <property type="term" value="F:ATP binding"/>
    <property type="evidence" value="ECO:0007669"/>
    <property type="project" value="UniProtKB-UniRule"/>
</dbReference>
<dbReference type="InterPro" id="IPR052396">
    <property type="entry name" value="Meiotic_Drive_Suppr_Kinase"/>
</dbReference>
<proteinExistence type="predicted"/>
<feature type="region of interest" description="Disordered" evidence="2">
    <location>
        <begin position="728"/>
        <end position="754"/>
    </location>
</feature>
<keyword evidence="1" id="KW-0067">ATP-binding</keyword>
<keyword evidence="4" id="KW-0418">Kinase</keyword>
<evidence type="ECO:0000259" key="3">
    <source>
        <dbReference type="PROSITE" id="PS50011"/>
    </source>
</evidence>
<dbReference type="Gene3D" id="1.10.510.10">
    <property type="entry name" value="Transferase(Phosphotransferase) domain 1"/>
    <property type="match status" value="1"/>
</dbReference>
<dbReference type="InterPro" id="IPR017441">
    <property type="entry name" value="Protein_kinase_ATP_BS"/>
</dbReference>
<dbReference type="PANTHER" id="PTHR37171:SF1">
    <property type="entry name" value="SERINE_THREONINE-PROTEIN KINASE YRZF-RELATED"/>
    <property type="match status" value="1"/>
</dbReference>